<feature type="transmembrane region" description="Helical" evidence="9">
    <location>
        <begin position="58"/>
        <end position="83"/>
    </location>
</feature>
<dbReference type="InterPro" id="IPR002550">
    <property type="entry name" value="CNNM"/>
</dbReference>
<dbReference type="PANTHER" id="PTHR12064">
    <property type="entry name" value="METAL TRANSPORTER CNNM"/>
    <property type="match status" value="1"/>
</dbReference>
<dbReference type="GO" id="GO:0005737">
    <property type="term" value="C:cytoplasm"/>
    <property type="evidence" value="ECO:0007669"/>
    <property type="project" value="TreeGrafter"/>
</dbReference>
<evidence type="ECO:0000256" key="4">
    <source>
        <dbReference type="ARBA" id="ARBA00022989"/>
    </source>
</evidence>
<name>A0A1V6NR84_PENDC</name>
<dbReference type="InterPro" id="IPR000644">
    <property type="entry name" value="CBS_dom"/>
</dbReference>
<evidence type="ECO:0000256" key="9">
    <source>
        <dbReference type="SAM" id="Phobius"/>
    </source>
</evidence>
<gene>
    <name evidence="13" type="ORF">PENDEC_c041G06976</name>
</gene>
<organism evidence="13 14">
    <name type="scientific">Penicillium decumbens</name>
    <dbReference type="NCBI Taxonomy" id="69771"/>
    <lineage>
        <taxon>Eukaryota</taxon>
        <taxon>Fungi</taxon>
        <taxon>Dikarya</taxon>
        <taxon>Ascomycota</taxon>
        <taxon>Pezizomycotina</taxon>
        <taxon>Eurotiomycetes</taxon>
        <taxon>Eurotiomycetidae</taxon>
        <taxon>Eurotiales</taxon>
        <taxon>Aspergillaceae</taxon>
        <taxon>Penicillium</taxon>
    </lineage>
</organism>
<protein>
    <recommendedName>
        <fullName evidence="15">CNNM transmembrane domain-containing protein</fullName>
    </recommendedName>
</protein>
<dbReference type="STRING" id="69771.A0A1V6NR84"/>
<feature type="transmembrane region" description="Helical" evidence="9">
    <location>
        <begin position="145"/>
        <end position="164"/>
    </location>
</feature>
<evidence type="ECO:0000313" key="13">
    <source>
        <dbReference type="EMBL" id="OQD67235.1"/>
    </source>
</evidence>
<dbReference type="PANTHER" id="PTHR12064:SF97">
    <property type="entry name" value="METAL TRANSPORTER CNNM-5"/>
    <property type="match status" value="1"/>
</dbReference>
<comment type="subcellular location">
    <subcellularLocation>
        <location evidence="1">Membrane</location>
        <topology evidence="1">Multi-pass membrane protein</topology>
    </subcellularLocation>
</comment>
<dbReference type="Pfam" id="PF01595">
    <property type="entry name" value="CNNM"/>
    <property type="match status" value="1"/>
</dbReference>
<accession>A0A1V6NR84</accession>
<dbReference type="PROSITE" id="PS51846">
    <property type="entry name" value="CNNM"/>
    <property type="match status" value="1"/>
</dbReference>
<proteinExistence type="predicted"/>
<feature type="region of interest" description="Disordered" evidence="8">
    <location>
        <begin position="490"/>
        <end position="527"/>
    </location>
</feature>
<evidence type="ECO:0000256" key="1">
    <source>
        <dbReference type="ARBA" id="ARBA00004141"/>
    </source>
</evidence>
<dbReference type="AlphaFoldDB" id="A0A1V6NR84"/>
<dbReference type="FunFam" id="3.10.580.10:FF:000006">
    <property type="entry name" value="DUF21 and CBS domain protein"/>
    <property type="match status" value="1"/>
</dbReference>
<evidence type="ECO:0000256" key="3">
    <source>
        <dbReference type="ARBA" id="ARBA00022737"/>
    </source>
</evidence>
<feature type="domain" description="CBS" evidence="11">
    <location>
        <begin position="325"/>
        <end position="386"/>
    </location>
</feature>
<evidence type="ECO:0000256" key="2">
    <source>
        <dbReference type="ARBA" id="ARBA00022692"/>
    </source>
</evidence>
<feature type="compositionally biased region" description="Polar residues" evidence="8">
    <location>
        <begin position="515"/>
        <end position="526"/>
    </location>
</feature>
<dbReference type="OrthoDB" id="5353557at2759"/>
<dbReference type="Gene3D" id="3.10.580.10">
    <property type="entry name" value="CBS-domain"/>
    <property type="match status" value="1"/>
</dbReference>
<evidence type="ECO:0000259" key="11">
    <source>
        <dbReference type="PROSITE" id="PS51371"/>
    </source>
</evidence>
<dbReference type="GO" id="GO:0030026">
    <property type="term" value="P:intracellular manganese ion homeostasis"/>
    <property type="evidence" value="ECO:0007669"/>
    <property type="project" value="TreeGrafter"/>
</dbReference>
<feature type="domain" description="CNNM transmembrane" evidence="12">
    <location>
        <begin position="55"/>
        <end position="237"/>
    </location>
</feature>
<comment type="caution">
    <text evidence="13">The sequence shown here is derived from an EMBL/GenBank/DDBJ whole genome shotgun (WGS) entry which is preliminary data.</text>
</comment>
<dbReference type="EMBL" id="MDYL01000041">
    <property type="protein sequence ID" value="OQD67235.1"/>
    <property type="molecule type" value="Genomic_DNA"/>
</dbReference>
<feature type="region of interest" description="Disordered" evidence="8">
    <location>
        <begin position="404"/>
        <end position="474"/>
    </location>
</feature>
<evidence type="ECO:0000256" key="7">
    <source>
        <dbReference type="PROSITE-ProRule" id="PRU01193"/>
    </source>
</evidence>
<evidence type="ECO:0000259" key="12">
    <source>
        <dbReference type="PROSITE" id="PS51846"/>
    </source>
</evidence>
<dbReference type="OMA" id="PLPRFQL"/>
<feature type="chain" id="PRO_5012370424" description="CNNM transmembrane domain-containing protein" evidence="10">
    <location>
        <begin position="35"/>
        <end position="581"/>
    </location>
</feature>
<keyword evidence="10" id="KW-0732">Signal</keyword>
<feature type="compositionally biased region" description="Polar residues" evidence="8">
    <location>
        <begin position="434"/>
        <end position="447"/>
    </location>
</feature>
<dbReference type="InterPro" id="IPR044751">
    <property type="entry name" value="Ion_transp-like_CBS"/>
</dbReference>
<keyword evidence="3" id="KW-0677">Repeat</keyword>
<feature type="signal peptide" evidence="10">
    <location>
        <begin position="1"/>
        <end position="34"/>
    </location>
</feature>
<dbReference type="GO" id="GO:0010960">
    <property type="term" value="P:magnesium ion homeostasis"/>
    <property type="evidence" value="ECO:0007669"/>
    <property type="project" value="InterPro"/>
</dbReference>
<dbReference type="GO" id="GO:0016020">
    <property type="term" value="C:membrane"/>
    <property type="evidence" value="ECO:0007669"/>
    <property type="project" value="UniProtKB-SubCell"/>
</dbReference>
<evidence type="ECO:0000256" key="10">
    <source>
        <dbReference type="SAM" id="SignalP"/>
    </source>
</evidence>
<keyword evidence="4 7" id="KW-1133">Transmembrane helix</keyword>
<evidence type="ECO:0000256" key="5">
    <source>
        <dbReference type="ARBA" id="ARBA00023136"/>
    </source>
</evidence>
<dbReference type="InterPro" id="IPR046342">
    <property type="entry name" value="CBS_dom_sf"/>
</dbReference>
<evidence type="ECO:0008006" key="15">
    <source>
        <dbReference type="Google" id="ProtNLM"/>
    </source>
</evidence>
<dbReference type="InterPro" id="IPR045095">
    <property type="entry name" value="ACDP"/>
</dbReference>
<evidence type="ECO:0000256" key="6">
    <source>
        <dbReference type="PROSITE-ProRule" id="PRU00703"/>
    </source>
</evidence>
<keyword evidence="14" id="KW-1185">Reference proteome</keyword>
<reference evidence="14" key="1">
    <citation type="journal article" date="2017" name="Nat. Microbiol.">
        <title>Global analysis of biosynthetic gene clusters reveals vast potential of secondary metabolite production in Penicillium species.</title>
        <authorList>
            <person name="Nielsen J.C."/>
            <person name="Grijseels S."/>
            <person name="Prigent S."/>
            <person name="Ji B."/>
            <person name="Dainat J."/>
            <person name="Nielsen K.F."/>
            <person name="Frisvad J.C."/>
            <person name="Workman M."/>
            <person name="Nielsen J."/>
        </authorList>
    </citation>
    <scope>NUCLEOTIDE SEQUENCE [LARGE SCALE GENOMIC DNA]</scope>
    <source>
        <strain evidence="14">IBT 11843</strain>
    </source>
</reference>
<dbReference type="Proteomes" id="UP000191522">
    <property type="component" value="Unassembled WGS sequence"/>
</dbReference>
<sequence length="581" mass="63385">MNSPATRLFAARPLVLGLAKLIILSFSHLPLASATPVLSSYLLSPTDAESPTESSDPSVWLYLCISAALVLSGGAFAGLTIALMGQDEVYLQVIQTSGEESEKKNAASVLKLLKRGKHWVLVTLLLSNVITNETLPIVLDRTLGGGWPAVLGSTALIVIFGEVVPQSICVRYGLPIGAWMAPCVLILMYVMSPVAWPVAKLLDRLLGEDHGTIYKKAGLKTLVTLHKTLGEAGEQLNSDEVTIISAVLDLKEKSVGSIMTPMEDVFTMSADTVLDEHTMDLILSQGYSRIPIHAPDNPMNFVGMLLVKMLITYDPEDCKRVREFALATLPETRPDTSCLDIVNFFQEGKSHMVLVSDYPGEDRGALGVVTLEDVIEELIGEEIIDESDVFIDVHKAIRRMVPAPKSRVPKGKIVEEPPMPYSDGELIDDGGKRPSSTPSRLNPLQRRNSVEPPPPRFQLRRQPADSSSNSNDQWFTQRGATDEIREHLKHLGPSNLASRPRQTRYNTVKIKRAGNSPSRSPQTQSHLDAKDGAHALQAGYGTLRSARSGSITEQTVDVNGVRKVVLHTNSTSSSEEEPLLL</sequence>
<feature type="transmembrane region" description="Helical" evidence="9">
    <location>
        <begin position="176"/>
        <end position="196"/>
    </location>
</feature>
<feature type="compositionally biased region" description="Polar residues" evidence="8">
    <location>
        <begin position="464"/>
        <end position="474"/>
    </location>
</feature>
<keyword evidence="5 7" id="KW-0472">Membrane</keyword>
<dbReference type="SUPFAM" id="SSF54631">
    <property type="entry name" value="CBS-domain pair"/>
    <property type="match status" value="1"/>
</dbReference>
<evidence type="ECO:0000313" key="14">
    <source>
        <dbReference type="Proteomes" id="UP000191522"/>
    </source>
</evidence>
<dbReference type="PROSITE" id="PS51371">
    <property type="entry name" value="CBS"/>
    <property type="match status" value="1"/>
</dbReference>
<evidence type="ECO:0000256" key="8">
    <source>
        <dbReference type="SAM" id="MobiDB-lite"/>
    </source>
</evidence>
<dbReference type="CDD" id="cd04590">
    <property type="entry name" value="CBS_pair_CorC_HlyC_assoc"/>
    <property type="match status" value="1"/>
</dbReference>
<feature type="transmembrane region" description="Helical" evidence="9">
    <location>
        <begin position="119"/>
        <end position="139"/>
    </location>
</feature>
<keyword evidence="2 7" id="KW-0812">Transmembrane</keyword>
<keyword evidence="6" id="KW-0129">CBS domain</keyword>